<evidence type="ECO:0000256" key="1">
    <source>
        <dbReference type="ARBA" id="ARBA00022801"/>
    </source>
</evidence>
<keyword evidence="1" id="KW-0378">Hydrolase</keyword>
<dbReference type="SUPFAM" id="SSF100950">
    <property type="entry name" value="NagB/RpiA/CoA transferase-like"/>
    <property type="match status" value="1"/>
</dbReference>
<dbReference type="Gene3D" id="3.40.50.1360">
    <property type="match status" value="1"/>
</dbReference>
<dbReference type="InterPro" id="IPR006148">
    <property type="entry name" value="Glc/Gal-6P_isomerase"/>
</dbReference>
<dbReference type="RefSeq" id="WP_196103988.1">
    <property type="nucleotide sequence ID" value="NZ_CP064942.1"/>
</dbReference>
<dbReference type="GO" id="GO:0019262">
    <property type="term" value="P:N-acetylneuraminate catabolic process"/>
    <property type="evidence" value="ECO:0007669"/>
    <property type="project" value="TreeGrafter"/>
</dbReference>
<dbReference type="Pfam" id="PF01182">
    <property type="entry name" value="Glucosamine_iso"/>
    <property type="match status" value="1"/>
</dbReference>
<dbReference type="GO" id="GO:0005737">
    <property type="term" value="C:cytoplasm"/>
    <property type="evidence" value="ECO:0007669"/>
    <property type="project" value="TreeGrafter"/>
</dbReference>
<dbReference type="PANTHER" id="PTHR11280:SF5">
    <property type="entry name" value="GLUCOSAMINE-6-PHOSPHATE ISOMERASE"/>
    <property type="match status" value="1"/>
</dbReference>
<protein>
    <submittedName>
        <fullName evidence="3">Glucosamine-6-phosphate deaminase</fullName>
    </submittedName>
</protein>
<dbReference type="InterPro" id="IPR004547">
    <property type="entry name" value="Glucosamine6P_isomerase"/>
</dbReference>
<sequence length="251" mass="26744">MGESARQLNRGFHVEIRRGAQKVAEEVAGRIIAALRVRPALTLGLPTGSTAMPVHAALVAAHREGRVSFARCDVFAVDEYLGLEASDARSYARFLRDHLVSHIDLPAAQFHVPDGLASDPSEEADRFAQSLAQRGGFDLLFLGLGANGHLAFNEPGSPRDARTRYVQLDESTLAANSRFFRNSNEQPTEAITIGLAEIMEARQVIVAATGESKARAVAAIRNSQPVSVCPAGILNGHPNACLIIDEAAGGS</sequence>
<dbReference type="GO" id="GO:0042802">
    <property type="term" value="F:identical protein binding"/>
    <property type="evidence" value="ECO:0007669"/>
    <property type="project" value="TreeGrafter"/>
</dbReference>
<dbReference type="AlphaFoldDB" id="A0A7S9QE31"/>
<evidence type="ECO:0000259" key="2">
    <source>
        <dbReference type="Pfam" id="PF01182"/>
    </source>
</evidence>
<dbReference type="GO" id="GO:0004342">
    <property type="term" value="F:glucosamine-6-phosphate deaminase activity"/>
    <property type="evidence" value="ECO:0007669"/>
    <property type="project" value="InterPro"/>
</dbReference>
<keyword evidence="4" id="KW-1185">Reference proteome</keyword>
<gene>
    <name evidence="3" type="ORF">I0K15_03155</name>
</gene>
<dbReference type="EMBL" id="CP064942">
    <property type="protein sequence ID" value="QPH54786.1"/>
    <property type="molecule type" value="Genomic_DNA"/>
</dbReference>
<dbReference type="PANTHER" id="PTHR11280">
    <property type="entry name" value="GLUCOSAMINE-6-PHOSPHATE ISOMERASE"/>
    <property type="match status" value="1"/>
</dbReference>
<evidence type="ECO:0000313" key="3">
    <source>
        <dbReference type="EMBL" id="QPH54786.1"/>
    </source>
</evidence>
<dbReference type="CDD" id="cd01399">
    <property type="entry name" value="GlcN6P_deaminase"/>
    <property type="match status" value="1"/>
</dbReference>
<proteinExistence type="predicted"/>
<reference evidence="3 4" key="1">
    <citation type="submission" date="2020-11" db="EMBL/GenBank/DDBJ databases">
        <title>Description of Pontivivens ytuae sp. nov. isolated from deep sea sediment of Mariana Trench.</title>
        <authorList>
            <person name="Wang Z."/>
            <person name="Sun Q.-L."/>
            <person name="Xu X.-D."/>
            <person name="Tang Y.-Z."/>
            <person name="Zhang J."/>
        </authorList>
    </citation>
    <scope>NUCLEOTIDE SEQUENCE [LARGE SCALE GENOMIC DNA]</scope>
    <source>
        <strain evidence="3 4">MT2928</strain>
    </source>
</reference>
<dbReference type="GO" id="GO:0005975">
    <property type="term" value="P:carbohydrate metabolic process"/>
    <property type="evidence" value="ECO:0007669"/>
    <property type="project" value="InterPro"/>
</dbReference>
<dbReference type="GO" id="GO:0006046">
    <property type="term" value="P:N-acetylglucosamine catabolic process"/>
    <property type="evidence" value="ECO:0007669"/>
    <property type="project" value="TreeGrafter"/>
</dbReference>
<organism evidence="3 4">
    <name type="scientific">Pontivivens ytuae</name>
    <dbReference type="NCBI Taxonomy" id="2789856"/>
    <lineage>
        <taxon>Bacteria</taxon>
        <taxon>Pseudomonadati</taxon>
        <taxon>Pseudomonadota</taxon>
        <taxon>Alphaproteobacteria</taxon>
        <taxon>Rhodobacterales</taxon>
        <taxon>Paracoccaceae</taxon>
        <taxon>Pontivivens</taxon>
    </lineage>
</organism>
<dbReference type="KEGG" id="poz:I0K15_03155"/>
<dbReference type="GO" id="GO:0006043">
    <property type="term" value="P:glucosamine catabolic process"/>
    <property type="evidence" value="ECO:0007669"/>
    <property type="project" value="TreeGrafter"/>
</dbReference>
<accession>A0A7S9QE31</accession>
<feature type="domain" description="Glucosamine/galactosamine-6-phosphate isomerase" evidence="2">
    <location>
        <begin position="20"/>
        <end position="235"/>
    </location>
</feature>
<name>A0A7S9QE31_9RHOB</name>
<dbReference type="Proteomes" id="UP000594800">
    <property type="component" value="Chromosome"/>
</dbReference>
<dbReference type="InterPro" id="IPR037171">
    <property type="entry name" value="NagB/RpiA_transferase-like"/>
</dbReference>
<evidence type="ECO:0000313" key="4">
    <source>
        <dbReference type="Proteomes" id="UP000594800"/>
    </source>
</evidence>